<evidence type="ECO:0000256" key="5">
    <source>
        <dbReference type="ARBA" id="ARBA00022777"/>
    </source>
</evidence>
<protein>
    <recommendedName>
        <fullName evidence="1">non-specific serine/threonine protein kinase</fullName>
        <ecNumber evidence="1">2.7.11.1</ecNumber>
    </recommendedName>
</protein>
<sequence length="263" mass="28715">MAEDAPYTTQAHPAQRGGISGIPGELIDAGFENVAEVGRGGFGIVYRAFQPSLDRTVAVKVLTADLDPDNLDRFLREQRAMGRLSGHPHIVTILEVGTTATGRPFLVMPYHQNDSLEALVRRNGPLDWGEVVRLGVKVAGALEAAHRVGTLHRDVKPGNILISDYGEPQLTDFGIARIAGGFQTSTGVITGSPAFTAPRCSRVHRRRRSRMCIHLVRHCFPPSPVMPPSSAAAVKRWWPSFCGSPRNRSRICVGKACRPTWPR</sequence>
<dbReference type="CDD" id="cd14014">
    <property type="entry name" value="STKc_PknB_like"/>
    <property type="match status" value="1"/>
</dbReference>
<keyword evidence="5 9" id="KW-0418">Kinase</keyword>
<dbReference type="InterPro" id="IPR011009">
    <property type="entry name" value="Kinase-like_dom_sf"/>
</dbReference>
<proteinExistence type="predicted"/>
<dbReference type="SMART" id="SM00220">
    <property type="entry name" value="S_TKc"/>
    <property type="match status" value="1"/>
</dbReference>
<accession>A0ABP3ABA0</accession>
<evidence type="ECO:0000313" key="9">
    <source>
        <dbReference type="EMBL" id="EUA88573.1"/>
    </source>
</evidence>
<feature type="binding site" evidence="7">
    <location>
        <position position="60"/>
    </location>
    <ligand>
        <name>ATP</name>
        <dbReference type="ChEBI" id="CHEBI:30616"/>
    </ligand>
</feature>
<keyword evidence="6 7" id="KW-0067">ATP-binding</keyword>
<evidence type="ECO:0000256" key="4">
    <source>
        <dbReference type="ARBA" id="ARBA00022741"/>
    </source>
</evidence>
<dbReference type="Pfam" id="PF00069">
    <property type="entry name" value="Pkinase"/>
    <property type="match status" value="1"/>
</dbReference>
<evidence type="ECO:0000256" key="2">
    <source>
        <dbReference type="ARBA" id="ARBA00022527"/>
    </source>
</evidence>
<name>A0ABP3ABA0_MYCUL</name>
<evidence type="ECO:0000256" key="1">
    <source>
        <dbReference type="ARBA" id="ARBA00012513"/>
    </source>
</evidence>
<dbReference type="PANTHER" id="PTHR43289">
    <property type="entry name" value="MITOGEN-ACTIVATED PROTEIN KINASE KINASE KINASE 20-RELATED"/>
    <property type="match status" value="1"/>
</dbReference>
<organism evidence="9 10">
    <name type="scientific">Mycobacterium ulcerans str. Harvey</name>
    <dbReference type="NCBI Taxonomy" id="1299332"/>
    <lineage>
        <taxon>Bacteria</taxon>
        <taxon>Bacillati</taxon>
        <taxon>Actinomycetota</taxon>
        <taxon>Actinomycetes</taxon>
        <taxon>Mycobacteriales</taxon>
        <taxon>Mycobacteriaceae</taxon>
        <taxon>Mycobacterium</taxon>
        <taxon>Mycobacterium ulcerans group</taxon>
    </lineage>
</organism>
<feature type="domain" description="Protein kinase" evidence="8">
    <location>
        <begin position="31"/>
        <end position="263"/>
    </location>
</feature>
<dbReference type="EMBL" id="JAOL01000139">
    <property type="protein sequence ID" value="EUA88573.1"/>
    <property type="molecule type" value="Genomic_DNA"/>
</dbReference>
<keyword evidence="3" id="KW-0808">Transferase</keyword>
<dbReference type="InterPro" id="IPR000719">
    <property type="entry name" value="Prot_kinase_dom"/>
</dbReference>
<comment type="caution">
    <text evidence="9">The sequence shown here is derived from an EMBL/GenBank/DDBJ whole genome shotgun (WGS) entry which is preliminary data.</text>
</comment>
<dbReference type="GO" id="GO:0016301">
    <property type="term" value="F:kinase activity"/>
    <property type="evidence" value="ECO:0007669"/>
    <property type="project" value="UniProtKB-KW"/>
</dbReference>
<evidence type="ECO:0000256" key="3">
    <source>
        <dbReference type="ARBA" id="ARBA00022679"/>
    </source>
</evidence>
<keyword evidence="2" id="KW-0723">Serine/threonine-protein kinase</keyword>
<dbReference type="PANTHER" id="PTHR43289:SF6">
    <property type="entry name" value="SERINE_THREONINE-PROTEIN KINASE NEKL-3"/>
    <property type="match status" value="1"/>
</dbReference>
<evidence type="ECO:0000256" key="7">
    <source>
        <dbReference type="PROSITE-ProRule" id="PRU10141"/>
    </source>
</evidence>
<dbReference type="SUPFAM" id="SSF56112">
    <property type="entry name" value="Protein kinase-like (PK-like)"/>
    <property type="match status" value="1"/>
</dbReference>
<evidence type="ECO:0000313" key="10">
    <source>
        <dbReference type="Proteomes" id="UP000020681"/>
    </source>
</evidence>
<dbReference type="Gene3D" id="1.10.510.10">
    <property type="entry name" value="Transferase(Phosphotransferase) domain 1"/>
    <property type="match status" value="1"/>
</dbReference>
<keyword evidence="4 7" id="KW-0547">Nucleotide-binding</keyword>
<evidence type="ECO:0000259" key="8">
    <source>
        <dbReference type="PROSITE" id="PS50011"/>
    </source>
</evidence>
<gene>
    <name evidence="9" type="ORF">I551_5048</name>
</gene>
<dbReference type="InterPro" id="IPR017441">
    <property type="entry name" value="Protein_kinase_ATP_BS"/>
</dbReference>
<keyword evidence="10" id="KW-1185">Reference proteome</keyword>
<dbReference type="PROSITE" id="PS50011">
    <property type="entry name" value="PROTEIN_KINASE_DOM"/>
    <property type="match status" value="1"/>
</dbReference>
<dbReference type="PROSITE" id="PS00107">
    <property type="entry name" value="PROTEIN_KINASE_ATP"/>
    <property type="match status" value="1"/>
</dbReference>
<dbReference type="EC" id="2.7.11.1" evidence="1"/>
<reference evidence="9 10" key="1">
    <citation type="submission" date="2014-01" db="EMBL/GenBank/DDBJ databases">
        <authorList>
            <person name="Dobos K."/>
            <person name="Lenaerts A."/>
            <person name="Ordway D."/>
            <person name="DeGroote M.A."/>
            <person name="Parker T."/>
            <person name="Sizemore C."/>
            <person name="Tallon L.J."/>
            <person name="Sadzewicz L.K."/>
            <person name="Sengamalay N."/>
            <person name="Fraser C.M."/>
            <person name="Hine E."/>
            <person name="Shefchek K.A."/>
            <person name="Das S.P."/>
            <person name="Tettelin H."/>
        </authorList>
    </citation>
    <scope>NUCLEOTIDE SEQUENCE [LARGE SCALE GENOMIC DNA]</scope>
    <source>
        <strain evidence="9 10">Harvey</strain>
    </source>
</reference>
<evidence type="ECO:0000256" key="6">
    <source>
        <dbReference type="ARBA" id="ARBA00022840"/>
    </source>
</evidence>
<dbReference type="Proteomes" id="UP000020681">
    <property type="component" value="Unassembled WGS sequence"/>
</dbReference>